<dbReference type="Pfam" id="PF00004">
    <property type="entry name" value="AAA"/>
    <property type="match status" value="1"/>
</dbReference>
<dbReference type="Proteomes" id="UP000766486">
    <property type="component" value="Unassembled WGS sequence"/>
</dbReference>
<dbReference type="InterPro" id="IPR003593">
    <property type="entry name" value="AAA+_ATPase"/>
</dbReference>
<feature type="domain" description="AAA+ ATPase" evidence="1">
    <location>
        <begin position="157"/>
        <end position="284"/>
    </location>
</feature>
<dbReference type="Gene3D" id="3.40.50.300">
    <property type="entry name" value="P-loop containing nucleotide triphosphate hydrolases"/>
    <property type="match status" value="1"/>
</dbReference>
<gene>
    <name evidence="2" type="ORF">CLO192961_LOCUS345531</name>
</gene>
<comment type="caution">
    <text evidence="2">The sequence shown here is derived from an EMBL/GenBank/DDBJ whole genome shotgun (WGS) entry which is preliminary data.</text>
</comment>
<proteinExistence type="predicted"/>
<evidence type="ECO:0000259" key="1">
    <source>
        <dbReference type="SMART" id="SM00382"/>
    </source>
</evidence>
<protein>
    <recommendedName>
        <fullName evidence="1">AAA+ ATPase domain-containing protein</fullName>
    </recommendedName>
</protein>
<dbReference type="SMART" id="SM00382">
    <property type="entry name" value="AAA"/>
    <property type="match status" value="1"/>
</dbReference>
<dbReference type="EMBL" id="CABFNS010000861">
    <property type="protein sequence ID" value="VUC33300.1"/>
    <property type="molecule type" value="Genomic_DNA"/>
</dbReference>
<accession>A0ABY6UTV1</accession>
<evidence type="ECO:0000313" key="2">
    <source>
        <dbReference type="EMBL" id="VUC33300.1"/>
    </source>
</evidence>
<reference evidence="2 3" key="1">
    <citation type="submission" date="2019-06" db="EMBL/GenBank/DDBJ databases">
        <authorList>
            <person name="Broberg M."/>
        </authorList>
    </citation>
    <scope>NUCLEOTIDE SEQUENCE [LARGE SCALE GENOMIC DNA]</scope>
</reference>
<sequence>MEECLRKGKKFISLCGIHYRFTSGVGRYPGESRSYSSTSNRIMEHRIMIDFASFWQSPVSRSQWSSPYKALKIGTQEIPELSDVDLMLCTSSVPGFSFTLRQWGIFDVDDIREIDFNSNVFAQLCIREERKDLILSLVSQHSQGSTAFDDIIQGKGKGLIFLLHGPPGVGKTLTAESIADHTRRPLMTVSSGDLLGDPGDVEFVLKDLFQQTKRWGALVLVDEADVFLQQRDMLSLERNGLVSIMLRILEYFEGILFLTTNRVETIDTAFRSRIHLALYYPPLSTVYLRKLWKNTINRACNNEQPTWLTEEMLDVLSKATVNGRDIKNIVRMAHARATNNDRQMEPNDITIGLGALEEFSEDFYRQKTKQGSLQGV</sequence>
<keyword evidence="3" id="KW-1185">Reference proteome</keyword>
<dbReference type="PANTHER" id="PTHR46411:SF3">
    <property type="entry name" value="AAA+ ATPASE DOMAIN-CONTAINING PROTEIN"/>
    <property type="match status" value="1"/>
</dbReference>
<name>A0ABY6UTV1_BIOOC</name>
<organism evidence="2 3">
    <name type="scientific">Bionectria ochroleuca</name>
    <name type="common">Gliocladium roseum</name>
    <dbReference type="NCBI Taxonomy" id="29856"/>
    <lineage>
        <taxon>Eukaryota</taxon>
        <taxon>Fungi</taxon>
        <taxon>Dikarya</taxon>
        <taxon>Ascomycota</taxon>
        <taxon>Pezizomycotina</taxon>
        <taxon>Sordariomycetes</taxon>
        <taxon>Hypocreomycetidae</taxon>
        <taxon>Hypocreales</taxon>
        <taxon>Bionectriaceae</taxon>
        <taxon>Clonostachys</taxon>
    </lineage>
</organism>
<evidence type="ECO:0000313" key="3">
    <source>
        <dbReference type="Proteomes" id="UP000766486"/>
    </source>
</evidence>
<dbReference type="SUPFAM" id="SSF52540">
    <property type="entry name" value="P-loop containing nucleoside triphosphate hydrolases"/>
    <property type="match status" value="1"/>
</dbReference>
<dbReference type="InterPro" id="IPR003959">
    <property type="entry name" value="ATPase_AAA_core"/>
</dbReference>
<dbReference type="CDD" id="cd19481">
    <property type="entry name" value="RecA-like_protease"/>
    <property type="match status" value="1"/>
</dbReference>
<dbReference type="PANTHER" id="PTHR46411">
    <property type="entry name" value="FAMILY ATPASE, PUTATIVE-RELATED"/>
    <property type="match status" value="1"/>
</dbReference>
<dbReference type="InterPro" id="IPR027417">
    <property type="entry name" value="P-loop_NTPase"/>
</dbReference>